<dbReference type="CDD" id="cd00093">
    <property type="entry name" value="HTH_XRE"/>
    <property type="match status" value="1"/>
</dbReference>
<dbReference type="AlphaFoldDB" id="A0A2R8BC48"/>
<feature type="domain" description="HTH cro/C1-type" evidence="1">
    <location>
        <begin position="1"/>
        <end position="46"/>
    </location>
</feature>
<dbReference type="EMBL" id="OMOR01000001">
    <property type="protein sequence ID" value="SPH20651.1"/>
    <property type="molecule type" value="Genomic_DNA"/>
</dbReference>
<dbReference type="GO" id="GO:0003677">
    <property type="term" value="F:DNA binding"/>
    <property type="evidence" value="ECO:0007669"/>
    <property type="project" value="InterPro"/>
</dbReference>
<keyword evidence="3" id="KW-1185">Reference proteome</keyword>
<dbReference type="SUPFAM" id="SSF47413">
    <property type="entry name" value="lambda repressor-like DNA-binding domains"/>
    <property type="match status" value="1"/>
</dbReference>
<dbReference type="Proteomes" id="UP000244880">
    <property type="component" value="Unassembled WGS sequence"/>
</dbReference>
<organism evidence="2 3">
    <name type="scientific">Ascidiaceihabitans donghaensis</name>
    <dbReference type="NCBI Taxonomy" id="1510460"/>
    <lineage>
        <taxon>Bacteria</taxon>
        <taxon>Pseudomonadati</taxon>
        <taxon>Pseudomonadota</taxon>
        <taxon>Alphaproteobacteria</taxon>
        <taxon>Rhodobacterales</taxon>
        <taxon>Paracoccaceae</taxon>
        <taxon>Ascidiaceihabitans</taxon>
    </lineage>
</organism>
<evidence type="ECO:0000259" key="1">
    <source>
        <dbReference type="PROSITE" id="PS50943"/>
    </source>
</evidence>
<sequence length="128" mass="14290">MTKEDASAALGVSKVQIWRLENKSNTVSAERLFEIADLYGVDPRKLLHGEKAAEAPHKLYARIGEVVAMVEEEAQRLDVKPPPHLVGEAVVEILRQETRQQTTPDITPLDAMKYQGLVSLLFKQISDL</sequence>
<dbReference type="InterPro" id="IPR010982">
    <property type="entry name" value="Lambda_DNA-bd_dom_sf"/>
</dbReference>
<protein>
    <recommendedName>
        <fullName evidence="1">HTH cro/C1-type domain-containing protein</fullName>
    </recommendedName>
</protein>
<accession>A0A2R8BC48</accession>
<proteinExistence type="predicted"/>
<dbReference type="Gene3D" id="1.10.260.40">
    <property type="entry name" value="lambda repressor-like DNA-binding domains"/>
    <property type="match status" value="1"/>
</dbReference>
<name>A0A2R8BC48_9RHOB</name>
<evidence type="ECO:0000313" key="2">
    <source>
        <dbReference type="EMBL" id="SPH20651.1"/>
    </source>
</evidence>
<gene>
    <name evidence="2" type="ORF">ASD8599_01390</name>
</gene>
<dbReference type="Pfam" id="PF01381">
    <property type="entry name" value="HTH_3"/>
    <property type="match status" value="1"/>
</dbReference>
<evidence type="ECO:0000313" key="3">
    <source>
        <dbReference type="Proteomes" id="UP000244880"/>
    </source>
</evidence>
<dbReference type="InterPro" id="IPR001387">
    <property type="entry name" value="Cro/C1-type_HTH"/>
</dbReference>
<reference evidence="2 3" key="1">
    <citation type="submission" date="2018-03" db="EMBL/GenBank/DDBJ databases">
        <authorList>
            <person name="Keele B.F."/>
        </authorList>
    </citation>
    <scope>NUCLEOTIDE SEQUENCE [LARGE SCALE GENOMIC DNA]</scope>
    <source>
        <strain evidence="2 3">CECT 8599</strain>
    </source>
</reference>
<dbReference type="PROSITE" id="PS50943">
    <property type="entry name" value="HTH_CROC1"/>
    <property type="match status" value="1"/>
</dbReference>